<name>A0A0J7XKB2_9SPHN</name>
<feature type="domain" description="RES" evidence="1">
    <location>
        <begin position="81"/>
        <end position="208"/>
    </location>
</feature>
<dbReference type="PATRIC" id="fig|1114963.3.peg.4562"/>
<protein>
    <recommendedName>
        <fullName evidence="1">RES domain-containing protein</fullName>
    </recommendedName>
</protein>
<proteinExistence type="predicted"/>
<accession>A0A0J7XKB2</accession>
<keyword evidence="3" id="KW-1185">Reference proteome</keyword>
<dbReference type="AlphaFoldDB" id="A0A0J7XKB2"/>
<organism evidence="2 3">
    <name type="scientific">Novosphingobium barchaimii LL02</name>
    <dbReference type="NCBI Taxonomy" id="1114963"/>
    <lineage>
        <taxon>Bacteria</taxon>
        <taxon>Pseudomonadati</taxon>
        <taxon>Pseudomonadota</taxon>
        <taxon>Alphaproteobacteria</taxon>
        <taxon>Sphingomonadales</taxon>
        <taxon>Sphingomonadaceae</taxon>
        <taxon>Novosphingobium</taxon>
    </lineage>
</organism>
<gene>
    <name evidence="2" type="ORF">V474_04630</name>
</gene>
<evidence type="ECO:0000259" key="1">
    <source>
        <dbReference type="SMART" id="SM00953"/>
    </source>
</evidence>
<comment type="caution">
    <text evidence="2">The sequence shown here is derived from an EMBL/GenBank/DDBJ whole genome shotgun (WGS) entry which is preliminary data.</text>
</comment>
<dbReference type="Pfam" id="PF08808">
    <property type="entry name" value="RES"/>
    <property type="match status" value="1"/>
</dbReference>
<reference evidence="2 3" key="1">
    <citation type="journal article" date="2015" name="G3 (Bethesda)">
        <title>Insights into Ongoing Evolution of the Hexachlorocyclohexane Catabolic Pathway from Comparative Genomics of Ten Sphingomonadaceae Strains.</title>
        <authorList>
            <person name="Pearce S.L."/>
            <person name="Oakeshott J.G."/>
            <person name="Pandey G."/>
        </authorList>
    </citation>
    <scope>NUCLEOTIDE SEQUENCE [LARGE SCALE GENOMIC DNA]</scope>
    <source>
        <strain evidence="2 3">LL02</strain>
    </source>
</reference>
<evidence type="ECO:0000313" key="2">
    <source>
        <dbReference type="EMBL" id="KMS51528.1"/>
    </source>
</evidence>
<dbReference type="SMART" id="SM00953">
    <property type="entry name" value="RES"/>
    <property type="match status" value="1"/>
</dbReference>
<dbReference type="InterPro" id="IPR014914">
    <property type="entry name" value="RES_dom"/>
</dbReference>
<dbReference type="RefSeq" id="WP_236711380.1">
    <property type="nucleotide sequence ID" value="NZ_KQ130458.1"/>
</dbReference>
<dbReference type="Proteomes" id="UP000052268">
    <property type="component" value="Unassembled WGS sequence"/>
</dbReference>
<sequence length="232" mass="26217">MTNGAVMPPLAATDQRVYRLIASIYPTILLFEQVTEPEDLDDIYALEAMTNERLRQEAGDISLVPLEDRVVGPGSSPIMAAFTHLNRDGARFSDASFGAYYAGFEIATAIEETKHHREAFLRRTKEGPIDIDMRCYVARLRADLHDLRPWHDDHPEFFHPTDYGASQALARALRTKRSMGIIYPSVRAASGTCVAVLRPICLSNCREKTHLTYRWDGKSITDIYEKKAFIPK</sequence>
<evidence type="ECO:0000313" key="3">
    <source>
        <dbReference type="Proteomes" id="UP000052268"/>
    </source>
</evidence>
<dbReference type="EMBL" id="JACU01000012">
    <property type="protein sequence ID" value="KMS51528.1"/>
    <property type="molecule type" value="Genomic_DNA"/>
</dbReference>